<dbReference type="AlphaFoldDB" id="A0A5P1FQJ2"/>
<accession>A0A5P1FQJ2</accession>
<organism evidence="1 2">
    <name type="scientific">Asparagus officinalis</name>
    <name type="common">Garden asparagus</name>
    <dbReference type="NCBI Taxonomy" id="4686"/>
    <lineage>
        <taxon>Eukaryota</taxon>
        <taxon>Viridiplantae</taxon>
        <taxon>Streptophyta</taxon>
        <taxon>Embryophyta</taxon>
        <taxon>Tracheophyta</taxon>
        <taxon>Spermatophyta</taxon>
        <taxon>Magnoliopsida</taxon>
        <taxon>Liliopsida</taxon>
        <taxon>Asparagales</taxon>
        <taxon>Asparagaceae</taxon>
        <taxon>Asparagoideae</taxon>
        <taxon>Asparagus</taxon>
    </lineage>
</organism>
<proteinExistence type="predicted"/>
<evidence type="ECO:0000313" key="1">
    <source>
        <dbReference type="EMBL" id="ONK79993.1"/>
    </source>
</evidence>
<dbReference type="Proteomes" id="UP000243459">
    <property type="component" value="Chromosome 1"/>
</dbReference>
<evidence type="ECO:0000313" key="2">
    <source>
        <dbReference type="Proteomes" id="UP000243459"/>
    </source>
</evidence>
<keyword evidence="2" id="KW-1185">Reference proteome</keyword>
<sequence>MTLLLASFPNFFRKSLPSEVLQVLARIFVVTLHSHFEVLFFYGSFLLPPPMSTDAIGKSRNMAYKRLSLENESRWRRGVSLSKQLVVEDELELIELVGQGVEGQPVDLMPRGSSMVKPFMEEVKEWQEEEYRAQLGGGKRLKW</sequence>
<dbReference type="EMBL" id="CM007381">
    <property type="protein sequence ID" value="ONK79993.1"/>
    <property type="molecule type" value="Genomic_DNA"/>
</dbReference>
<reference evidence="2" key="1">
    <citation type="journal article" date="2017" name="Nat. Commun.">
        <title>The asparagus genome sheds light on the origin and evolution of a young Y chromosome.</title>
        <authorList>
            <person name="Harkess A."/>
            <person name="Zhou J."/>
            <person name="Xu C."/>
            <person name="Bowers J.E."/>
            <person name="Van der Hulst R."/>
            <person name="Ayyampalayam S."/>
            <person name="Mercati F."/>
            <person name="Riccardi P."/>
            <person name="McKain M.R."/>
            <person name="Kakrana A."/>
            <person name="Tang H."/>
            <person name="Ray J."/>
            <person name="Groenendijk J."/>
            <person name="Arikit S."/>
            <person name="Mathioni S.M."/>
            <person name="Nakano M."/>
            <person name="Shan H."/>
            <person name="Telgmann-Rauber A."/>
            <person name="Kanno A."/>
            <person name="Yue Z."/>
            <person name="Chen H."/>
            <person name="Li W."/>
            <person name="Chen Y."/>
            <person name="Xu X."/>
            <person name="Zhang Y."/>
            <person name="Luo S."/>
            <person name="Chen H."/>
            <person name="Gao J."/>
            <person name="Mao Z."/>
            <person name="Pires J.C."/>
            <person name="Luo M."/>
            <person name="Kudrna D."/>
            <person name="Wing R.A."/>
            <person name="Meyers B.C."/>
            <person name="Yi K."/>
            <person name="Kong H."/>
            <person name="Lavrijsen P."/>
            <person name="Sunseri F."/>
            <person name="Falavigna A."/>
            <person name="Ye Y."/>
            <person name="Leebens-Mack J.H."/>
            <person name="Chen G."/>
        </authorList>
    </citation>
    <scope>NUCLEOTIDE SEQUENCE [LARGE SCALE GENOMIC DNA]</scope>
    <source>
        <strain evidence="2">cv. DH0086</strain>
    </source>
</reference>
<dbReference type="Gramene" id="ONK79993">
    <property type="protein sequence ID" value="ONK79993"/>
    <property type="gene ID" value="A4U43_C01F12610"/>
</dbReference>
<protein>
    <submittedName>
        <fullName evidence="1">Uncharacterized protein</fullName>
    </submittedName>
</protein>
<name>A0A5P1FQJ2_ASPOF</name>
<gene>
    <name evidence="1" type="ORF">A4U43_C01F12610</name>
</gene>